<dbReference type="EMBL" id="UIVS01000001">
    <property type="protein sequence ID" value="SVP90383.1"/>
    <property type="molecule type" value="Genomic_DNA"/>
</dbReference>
<evidence type="ECO:0000256" key="2">
    <source>
        <dbReference type="ARBA" id="ARBA00006375"/>
    </source>
</evidence>
<reference evidence="13" key="1">
    <citation type="submission" date="2018-07" db="EMBL/GenBank/DDBJ databases">
        <authorList>
            <person name="Quirk P.G."/>
            <person name="Krulwich T.A."/>
        </authorList>
    </citation>
    <scope>NUCLEOTIDE SEQUENCE</scope>
    <source>
        <strain evidence="13">Anand</strain>
    </source>
</reference>
<dbReference type="InterPro" id="IPR044677">
    <property type="entry name" value="SLC25A3/Pic2/Mir1-like"/>
</dbReference>
<dbReference type="VEuPathDB" id="PiroplasmaDB:TA16320"/>
<dbReference type="PANTHER" id="PTHR45671">
    <property type="entry name" value="SOLUTE CARRIER FAMILY 25 (MITOCHONDRIAL CARRIER PHOSPHATE CARRIER), MEMBER 3, LIKE-RELATED-RELATED"/>
    <property type="match status" value="1"/>
</dbReference>
<keyword evidence="7" id="KW-0809">Transit peptide</keyword>
<accession>A0A3B0MGX5</accession>
<evidence type="ECO:0000256" key="6">
    <source>
        <dbReference type="ARBA" id="ARBA00022792"/>
    </source>
</evidence>
<evidence type="ECO:0000256" key="12">
    <source>
        <dbReference type="RuleBase" id="RU000488"/>
    </source>
</evidence>
<dbReference type="EMBL" id="UIVT01000001">
    <property type="protein sequence ID" value="SVP89243.1"/>
    <property type="molecule type" value="Genomic_DNA"/>
</dbReference>
<evidence type="ECO:0000256" key="4">
    <source>
        <dbReference type="ARBA" id="ARBA00022692"/>
    </source>
</evidence>
<evidence type="ECO:0000313" key="14">
    <source>
        <dbReference type="EMBL" id="SVP90383.1"/>
    </source>
</evidence>
<feature type="repeat" description="Solcar" evidence="11">
    <location>
        <begin position="227"/>
        <end position="308"/>
    </location>
</feature>
<dbReference type="GO" id="GO:0005315">
    <property type="term" value="F:phosphate transmembrane transporter activity"/>
    <property type="evidence" value="ECO:0007669"/>
    <property type="project" value="InterPro"/>
</dbReference>
<sequence length="372" mass="41806">MTDKWDPRVSAPISRTPHPVVHDCKYYGKCMLGGILSCGLTHTFVTPLDVTKCKMQTNPQVYKSLFSGLSVIMKQEGFSGLVKGWKPTLLGYSMQGLGKFGLYEFFKDFYGGQLGEEMAYKYKGAMWLAASASAEVFADVLLCPMEMVKVKVQTAPLTEQWPTQLMKATCKMNSMRAETKFPFGSLRPLLSRQVPYTMAKFYFFEKVVQLFYDHVFTKPKNEYPKEVQLGITFASGYLAGIICAVVSHPADSLVSQMGKSENKGKSFGQMAREVGAFNLFTKGLGTRVLMIGTLTGLQWWIYDTFKCFILYCRLPWEWERVGEDQSKKHKIPLILFLFLLSLLFVSMDSDPAVVDRPVASSGRKTLAIVVIG</sequence>
<keyword evidence="8" id="KW-1133">Transmembrane helix</keyword>
<dbReference type="FunFam" id="1.50.40.10:FF:000005">
    <property type="entry name" value="Mitochondrial phosphate carrier protein 2"/>
    <property type="match status" value="1"/>
</dbReference>
<dbReference type="SUPFAM" id="SSF103506">
    <property type="entry name" value="Mitochondrial carrier"/>
    <property type="match status" value="1"/>
</dbReference>
<evidence type="ECO:0000256" key="7">
    <source>
        <dbReference type="ARBA" id="ARBA00022946"/>
    </source>
</evidence>
<gene>
    <name evidence="13" type="ORF">TAT_000109600</name>
    <name evidence="14" type="ORF">TAV_000108900</name>
</gene>
<dbReference type="Gene3D" id="1.50.40.10">
    <property type="entry name" value="Mitochondrial carrier domain"/>
    <property type="match status" value="1"/>
</dbReference>
<evidence type="ECO:0000256" key="3">
    <source>
        <dbReference type="ARBA" id="ARBA00022448"/>
    </source>
</evidence>
<name>A0A3B0MGX5_THEAN</name>
<evidence type="ECO:0000256" key="8">
    <source>
        <dbReference type="ARBA" id="ARBA00022989"/>
    </source>
</evidence>
<dbReference type="GO" id="GO:1990547">
    <property type="term" value="P:mitochondrial phosphate ion transmembrane transport"/>
    <property type="evidence" value="ECO:0007669"/>
    <property type="project" value="InterPro"/>
</dbReference>
<evidence type="ECO:0000256" key="11">
    <source>
        <dbReference type="PROSITE-ProRule" id="PRU00282"/>
    </source>
</evidence>
<dbReference type="Pfam" id="PF00153">
    <property type="entry name" value="Mito_carr"/>
    <property type="match status" value="3"/>
</dbReference>
<dbReference type="InterPro" id="IPR018108">
    <property type="entry name" value="MCP_transmembrane"/>
</dbReference>
<keyword evidence="6" id="KW-0999">Mitochondrion inner membrane</keyword>
<dbReference type="PANTHER" id="PTHR45671:SF10">
    <property type="entry name" value="SOLUTE CARRIER FAMILY 25 MEMBER 3"/>
    <property type="match status" value="1"/>
</dbReference>
<evidence type="ECO:0000256" key="1">
    <source>
        <dbReference type="ARBA" id="ARBA00004448"/>
    </source>
</evidence>
<evidence type="ECO:0000256" key="10">
    <source>
        <dbReference type="ARBA" id="ARBA00023136"/>
    </source>
</evidence>
<comment type="subcellular location">
    <subcellularLocation>
        <location evidence="1">Mitochondrion inner membrane</location>
        <topology evidence="1">Multi-pass membrane protein</topology>
    </subcellularLocation>
</comment>
<keyword evidence="3 12" id="KW-0813">Transport</keyword>
<dbReference type="AlphaFoldDB" id="A0A3B0MGX5"/>
<protein>
    <submittedName>
        <fullName evidence="13">Mitochondrial phosphate carrier protein, putative</fullName>
    </submittedName>
</protein>
<dbReference type="PROSITE" id="PS50920">
    <property type="entry name" value="SOLCAR"/>
    <property type="match status" value="2"/>
</dbReference>
<keyword evidence="4 11" id="KW-0812">Transmembrane</keyword>
<evidence type="ECO:0000256" key="9">
    <source>
        <dbReference type="ARBA" id="ARBA00023128"/>
    </source>
</evidence>
<proteinExistence type="inferred from homology"/>
<feature type="repeat" description="Solcar" evidence="11">
    <location>
        <begin position="25"/>
        <end position="109"/>
    </location>
</feature>
<evidence type="ECO:0000256" key="5">
    <source>
        <dbReference type="ARBA" id="ARBA00022737"/>
    </source>
</evidence>
<organism evidence="13">
    <name type="scientific">Theileria annulata</name>
    <dbReference type="NCBI Taxonomy" id="5874"/>
    <lineage>
        <taxon>Eukaryota</taxon>
        <taxon>Sar</taxon>
        <taxon>Alveolata</taxon>
        <taxon>Apicomplexa</taxon>
        <taxon>Aconoidasida</taxon>
        <taxon>Piroplasmida</taxon>
        <taxon>Theileriidae</taxon>
        <taxon>Theileria</taxon>
    </lineage>
</organism>
<evidence type="ECO:0000313" key="13">
    <source>
        <dbReference type="EMBL" id="SVP89243.1"/>
    </source>
</evidence>
<keyword evidence="10 11" id="KW-0472">Membrane</keyword>
<keyword evidence="9" id="KW-0496">Mitochondrion</keyword>
<comment type="similarity">
    <text evidence="2 12">Belongs to the mitochondrial carrier (TC 2.A.29) family.</text>
</comment>
<dbReference type="InterPro" id="IPR023395">
    <property type="entry name" value="MCP_dom_sf"/>
</dbReference>
<keyword evidence="5" id="KW-0677">Repeat</keyword>
<dbReference type="GO" id="GO:0005743">
    <property type="term" value="C:mitochondrial inner membrane"/>
    <property type="evidence" value="ECO:0007669"/>
    <property type="project" value="UniProtKB-SubCell"/>
</dbReference>